<gene>
    <name evidence="1" type="ORF">UFOPK2598_00518</name>
</gene>
<accession>A0A6J6PLB7</accession>
<protein>
    <submittedName>
        <fullName evidence="1">Unannotated protein</fullName>
    </submittedName>
</protein>
<sequence>MRILERPCWIVLHQGHRLLRRAAGGQDACAHREPARPPLAQRFDVRSAVLGQDVAGEVVAPHEQGHLQLDLGARALRADHDVVGSAVLEPAGGDDPEILRRRTEPEIHRVEQVRTQIRQHAGALVTPLGIAHQAGRAIPVEHAAAMDAAQAARGDQLPHAHEVRLEAVVVGGVAEHALVARNGFELGQLLFVIGPQRLLDQHVLAVAEQVREQLYLGFVGCAYQGRVVIGQRHFLHRLVFGLRMHRIDRTDIVRPGKLPTLVPLYAESDYDHLHGWLLVLDALFDHVDLAPQVCRRDRYVGVHLALAGGCHGADDRGNGVRAGRELGEGGIGQQRISGAHCIDDAINEGVDHEERVQRFVVAVEAGEHAALAEFEDQRLALGRIIQCRGQRANAGILIAEREARLPLVRRNQVEALEIDDVPPATGDLAIRDLEDVFRNGRHQAGDRPPVEHAVPEVAEHDRIGLGAADVLGQASGNVVRDRAVIERVDLEQAIAAGHDRVLVRRRAGRVDDRMALHAAALEAGKHEVAQCVVPEHR</sequence>
<dbReference type="AlphaFoldDB" id="A0A6J6PLB7"/>
<dbReference type="EMBL" id="CAEZXV010000037">
    <property type="protein sequence ID" value="CAB4699547.1"/>
    <property type="molecule type" value="Genomic_DNA"/>
</dbReference>
<reference evidence="1" key="1">
    <citation type="submission" date="2020-05" db="EMBL/GenBank/DDBJ databases">
        <authorList>
            <person name="Chiriac C."/>
            <person name="Salcher M."/>
            <person name="Ghai R."/>
            <person name="Kavagutti S V."/>
        </authorList>
    </citation>
    <scope>NUCLEOTIDE SEQUENCE</scope>
</reference>
<evidence type="ECO:0000313" key="1">
    <source>
        <dbReference type="EMBL" id="CAB4699547.1"/>
    </source>
</evidence>
<proteinExistence type="predicted"/>
<name>A0A6J6PLB7_9ZZZZ</name>
<organism evidence="1">
    <name type="scientific">freshwater metagenome</name>
    <dbReference type="NCBI Taxonomy" id="449393"/>
    <lineage>
        <taxon>unclassified sequences</taxon>
        <taxon>metagenomes</taxon>
        <taxon>ecological metagenomes</taxon>
    </lineage>
</organism>